<evidence type="ECO:0000256" key="2">
    <source>
        <dbReference type="ARBA" id="ARBA00023015"/>
    </source>
</evidence>
<dbReference type="InterPro" id="IPR005119">
    <property type="entry name" value="LysR_subst-bd"/>
</dbReference>
<gene>
    <name evidence="7" type="primary">yjiE</name>
    <name evidence="7" type="ORF">RIdsm_02860</name>
    <name evidence="6" type="ORF">XM52_08200</name>
</gene>
<dbReference type="Gene3D" id="3.40.190.10">
    <property type="entry name" value="Periplasmic binding protein-like II"/>
    <property type="match status" value="2"/>
</dbReference>
<dbReference type="EMBL" id="CP031598">
    <property type="protein sequence ID" value="QEW27051.1"/>
    <property type="molecule type" value="Genomic_DNA"/>
</dbReference>
<dbReference type="InterPro" id="IPR036390">
    <property type="entry name" value="WH_DNA-bd_sf"/>
</dbReference>
<dbReference type="KEGG" id="rid:RIdsm_02860"/>
<dbReference type="Gene3D" id="1.10.10.10">
    <property type="entry name" value="Winged helix-like DNA-binding domain superfamily/Winged helix DNA-binding domain"/>
    <property type="match status" value="1"/>
</dbReference>
<evidence type="ECO:0000256" key="4">
    <source>
        <dbReference type="ARBA" id="ARBA00023163"/>
    </source>
</evidence>
<dbReference type="SUPFAM" id="SSF46785">
    <property type="entry name" value="Winged helix' DNA-binding domain"/>
    <property type="match status" value="1"/>
</dbReference>
<dbReference type="PATRIC" id="fig|540747.5.peg.4427"/>
<evidence type="ECO:0000313" key="8">
    <source>
        <dbReference type="Proteomes" id="UP000051401"/>
    </source>
</evidence>
<name>A0A0T5PAF1_9RHOB</name>
<dbReference type="Pfam" id="PF00126">
    <property type="entry name" value="HTH_1"/>
    <property type="match status" value="1"/>
</dbReference>
<accession>A0A0T5PAF1</accession>
<reference evidence="7 9" key="2">
    <citation type="submission" date="2018-08" db="EMBL/GenBank/DDBJ databases">
        <title>Genetic Globetrotter - A new plasmid hitch-hiking vast phylogenetic and geographic distances.</title>
        <authorList>
            <person name="Vollmers J."/>
            <person name="Petersen J."/>
        </authorList>
    </citation>
    <scope>NUCLEOTIDE SEQUENCE [LARGE SCALE GENOMIC DNA]</scope>
    <source>
        <strain evidence="7 9">DSM 26383</strain>
    </source>
</reference>
<feature type="domain" description="HTH lysR-type" evidence="5">
    <location>
        <begin position="6"/>
        <end position="63"/>
    </location>
</feature>
<dbReference type="Proteomes" id="UP000051401">
    <property type="component" value="Unassembled WGS sequence"/>
</dbReference>
<proteinExistence type="inferred from homology"/>
<dbReference type="STRING" id="540747.SAMN04488031_101485"/>
<evidence type="ECO:0000256" key="1">
    <source>
        <dbReference type="ARBA" id="ARBA00009437"/>
    </source>
</evidence>
<keyword evidence="3" id="KW-0238">DNA-binding</keyword>
<dbReference type="InterPro" id="IPR036388">
    <property type="entry name" value="WH-like_DNA-bd_sf"/>
</dbReference>
<dbReference type="PANTHER" id="PTHR30126">
    <property type="entry name" value="HTH-TYPE TRANSCRIPTIONAL REGULATOR"/>
    <property type="match status" value="1"/>
</dbReference>
<organism evidence="6 8">
    <name type="scientific">Roseovarius indicus</name>
    <dbReference type="NCBI Taxonomy" id="540747"/>
    <lineage>
        <taxon>Bacteria</taxon>
        <taxon>Pseudomonadati</taxon>
        <taxon>Pseudomonadota</taxon>
        <taxon>Alphaproteobacteria</taxon>
        <taxon>Rhodobacterales</taxon>
        <taxon>Roseobacteraceae</taxon>
        <taxon>Roseovarius</taxon>
    </lineage>
</organism>
<dbReference type="PANTHER" id="PTHR30126:SF39">
    <property type="entry name" value="HTH-TYPE TRANSCRIPTIONAL REGULATOR CYSL"/>
    <property type="match status" value="1"/>
</dbReference>
<evidence type="ECO:0000259" key="5">
    <source>
        <dbReference type="PROSITE" id="PS50931"/>
    </source>
</evidence>
<sequence length="327" mass="36197">MKKSKLSLKWLEVFLLTARSGAVQEAAQESGLSVSTVSHHIRSLEDALGVNLFDHARRPLRLTAAGSVFHAQVDEAMRLLRKAETEAQAGDLAETRELSIGLIEDFDSEIGPELARSLAAGMPKCRFRHLTRPSHEILALLRHQDIDVGIATRPQFGTDDLTEAPLLRDPFVLAVPLGDTTTPEDHLAGRSPLPLLRYSGNQIMAAQIEQHLRRLRVTLPARFEFDSNQSLMSMVADGDGWAITTPMNYIRAHRFHRQIMLLPFPAKSFARTLSVFTTDDSPGAAVASVIGTMRRLVEDRAVAPTVERMPWLDGLFRVLPDTSGPED</sequence>
<dbReference type="GO" id="GO:0003700">
    <property type="term" value="F:DNA-binding transcription factor activity"/>
    <property type="evidence" value="ECO:0007669"/>
    <property type="project" value="InterPro"/>
</dbReference>
<dbReference type="AlphaFoldDB" id="A0A0T5PAF1"/>
<dbReference type="EMBL" id="LAXI01000004">
    <property type="protein sequence ID" value="KRS18131.1"/>
    <property type="molecule type" value="Genomic_DNA"/>
</dbReference>
<keyword evidence="8" id="KW-1185">Reference proteome</keyword>
<dbReference type="GO" id="GO:0000976">
    <property type="term" value="F:transcription cis-regulatory region binding"/>
    <property type="evidence" value="ECO:0007669"/>
    <property type="project" value="TreeGrafter"/>
</dbReference>
<dbReference type="Pfam" id="PF03466">
    <property type="entry name" value="LysR_substrate"/>
    <property type="match status" value="1"/>
</dbReference>
<keyword evidence="4" id="KW-0804">Transcription</keyword>
<keyword evidence="2" id="KW-0805">Transcription regulation</keyword>
<evidence type="ECO:0000313" key="6">
    <source>
        <dbReference type="EMBL" id="KRS18131.1"/>
    </source>
</evidence>
<dbReference type="SUPFAM" id="SSF53850">
    <property type="entry name" value="Periplasmic binding protein-like II"/>
    <property type="match status" value="1"/>
</dbReference>
<dbReference type="RefSeq" id="WP_057815176.1">
    <property type="nucleotide sequence ID" value="NZ_CP031598.1"/>
</dbReference>
<evidence type="ECO:0000256" key="3">
    <source>
        <dbReference type="ARBA" id="ARBA00023125"/>
    </source>
</evidence>
<dbReference type="PROSITE" id="PS50931">
    <property type="entry name" value="HTH_LYSR"/>
    <property type="match status" value="1"/>
</dbReference>
<evidence type="ECO:0000313" key="9">
    <source>
        <dbReference type="Proteomes" id="UP000325785"/>
    </source>
</evidence>
<comment type="similarity">
    <text evidence="1">Belongs to the LysR transcriptional regulatory family.</text>
</comment>
<reference evidence="6 8" key="1">
    <citation type="submission" date="2015-04" db="EMBL/GenBank/DDBJ databases">
        <title>The draft genome sequence of Roseovarius indicus B108T.</title>
        <authorList>
            <person name="Li G."/>
            <person name="Lai Q."/>
            <person name="Shao Z."/>
            <person name="Yan P."/>
        </authorList>
    </citation>
    <scope>NUCLEOTIDE SEQUENCE [LARGE SCALE GENOMIC DNA]</scope>
    <source>
        <strain evidence="6 8">B108</strain>
    </source>
</reference>
<dbReference type="Proteomes" id="UP000325785">
    <property type="component" value="Chromosome"/>
</dbReference>
<evidence type="ECO:0000313" key="7">
    <source>
        <dbReference type="EMBL" id="QEW27051.1"/>
    </source>
</evidence>
<dbReference type="CDD" id="cd05466">
    <property type="entry name" value="PBP2_LTTR_substrate"/>
    <property type="match status" value="1"/>
</dbReference>
<dbReference type="OrthoDB" id="7776850at2"/>
<protein>
    <submittedName>
        <fullName evidence="6">LysR family transcriptional regulator</fullName>
    </submittedName>
    <submittedName>
        <fullName evidence="7">Quorum-sensing regulator protein D</fullName>
    </submittedName>
</protein>
<dbReference type="InterPro" id="IPR000847">
    <property type="entry name" value="LysR_HTH_N"/>
</dbReference>